<keyword evidence="2" id="KW-0472">Membrane</keyword>
<gene>
    <name evidence="3" type="ORF">ENS64_10220</name>
</gene>
<keyword evidence="2" id="KW-0812">Transmembrane</keyword>
<proteinExistence type="predicted"/>
<dbReference type="EMBL" id="DSVQ01000012">
    <property type="protein sequence ID" value="HGT39622.1"/>
    <property type="molecule type" value="Genomic_DNA"/>
</dbReference>
<comment type="caution">
    <text evidence="3">The sequence shown here is derived from an EMBL/GenBank/DDBJ whole genome shotgun (WGS) entry which is preliminary data.</text>
</comment>
<feature type="compositionally biased region" description="Acidic residues" evidence="1">
    <location>
        <begin position="130"/>
        <end position="145"/>
    </location>
</feature>
<organism evidence="3">
    <name type="scientific">Schlesneria paludicola</name>
    <dbReference type="NCBI Taxonomy" id="360056"/>
    <lineage>
        <taxon>Bacteria</taxon>
        <taxon>Pseudomonadati</taxon>
        <taxon>Planctomycetota</taxon>
        <taxon>Planctomycetia</taxon>
        <taxon>Planctomycetales</taxon>
        <taxon>Planctomycetaceae</taxon>
        <taxon>Schlesneria</taxon>
    </lineage>
</organism>
<name>A0A7C4LKU8_9PLAN</name>
<feature type="transmembrane region" description="Helical" evidence="2">
    <location>
        <begin position="7"/>
        <end position="29"/>
    </location>
</feature>
<evidence type="ECO:0000256" key="2">
    <source>
        <dbReference type="SAM" id="Phobius"/>
    </source>
</evidence>
<feature type="compositionally biased region" description="Acidic residues" evidence="1">
    <location>
        <begin position="105"/>
        <end position="118"/>
    </location>
</feature>
<feature type="region of interest" description="Disordered" evidence="1">
    <location>
        <begin position="70"/>
        <end position="154"/>
    </location>
</feature>
<feature type="transmembrane region" description="Helical" evidence="2">
    <location>
        <begin position="41"/>
        <end position="65"/>
    </location>
</feature>
<accession>A0A7C4LKU8</accession>
<protein>
    <submittedName>
        <fullName evidence="3">Uncharacterized protein</fullName>
    </submittedName>
</protein>
<reference evidence="3" key="1">
    <citation type="journal article" date="2020" name="mSystems">
        <title>Genome- and Community-Level Interaction Insights into Carbon Utilization and Element Cycling Functions of Hydrothermarchaeota in Hydrothermal Sediment.</title>
        <authorList>
            <person name="Zhou Z."/>
            <person name="Liu Y."/>
            <person name="Xu W."/>
            <person name="Pan J."/>
            <person name="Luo Z.H."/>
            <person name="Li M."/>
        </authorList>
    </citation>
    <scope>NUCLEOTIDE SEQUENCE [LARGE SCALE GENOMIC DNA]</scope>
    <source>
        <strain evidence="3">SpSt-508</strain>
    </source>
</reference>
<evidence type="ECO:0000313" key="3">
    <source>
        <dbReference type="EMBL" id="HGT39622.1"/>
    </source>
</evidence>
<evidence type="ECO:0000256" key="1">
    <source>
        <dbReference type="SAM" id="MobiDB-lite"/>
    </source>
</evidence>
<feature type="compositionally biased region" description="Low complexity" evidence="1">
    <location>
        <begin position="71"/>
        <end position="83"/>
    </location>
</feature>
<dbReference type="AlphaFoldDB" id="A0A7C4LKU8"/>
<keyword evidence="2" id="KW-1133">Transmembrane helix</keyword>
<sequence length="154" mass="16076">MTRMQTVAASLVAAIPAGIVLAFGVMVLLNYSENVMKSMVLAGTLVATLLLSTVLMLMPFGLAIFGGRKPAAGAEAGGTSAASPDKDQAPPDDADGDLQVSDGEVMVDEGEEVAETVDFDSGSLQTEIGTFDEEDVDVFEEEEEPPPPGKKKKR</sequence>